<keyword evidence="2" id="KW-0472">Membrane</keyword>
<sequence length="119" mass="13078">MGINNYGKIEQGRRKKLKRRITAIVIIAVALLVCVGIIGVLAGDTEGYRTSVASIRENHELREQIADLEEQIGELQQQIADRDEYINSIPTIAPTPYAPQISEIPVPTEAVGALESPRD</sequence>
<evidence type="ECO:0000313" key="3">
    <source>
        <dbReference type="EMBL" id="HIU56455.1"/>
    </source>
</evidence>
<reference evidence="3" key="1">
    <citation type="submission" date="2020-10" db="EMBL/GenBank/DDBJ databases">
        <authorList>
            <person name="Gilroy R."/>
        </authorList>
    </citation>
    <scope>NUCLEOTIDE SEQUENCE</scope>
    <source>
        <strain evidence="3">USAMLcec3-3695</strain>
    </source>
</reference>
<keyword evidence="2" id="KW-1133">Transmembrane helix</keyword>
<dbReference type="EMBL" id="DVNB01000018">
    <property type="protein sequence ID" value="HIU56455.1"/>
    <property type="molecule type" value="Genomic_DNA"/>
</dbReference>
<evidence type="ECO:0000313" key="4">
    <source>
        <dbReference type="Proteomes" id="UP000824109"/>
    </source>
</evidence>
<keyword evidence="1" id="KW-0175">Coiled coil</keyword>
<keyword evidence="2" id="KW-0812">Transmembrane</keyword>
<organism evidence="3 4">
    <name type="scientific">Candidatus Ornithomonoglobus merdipullorum</name>
    <dbReference type="NCBI Taxonomy" id="2840895"/>
    <lineage>
        <taxon>Bacteria</taxon>
        <taxon>Bacillati</taxon>
        <taxon>Bacillota</taxon>
        <taxon>Clostridia</taxon>
        <taxon>Candidatus Ornithomonoglobus</taxon>
    </lineage>
</organism>
<accession>A0A9D1M9T4</accession>
<evidence type="ECO:0000256" key="1">
    <source>
        <dbReference type="SAM" id="Coils"/>
    </source>
</evidence>
<dbReference type="AlphaFoldDB" id="A0A9D1M9T4"/>
<evidence type="ECO:0000256" key="2">
    <source>
        <dbReference type="SAM" id="Phobius"/>
    </source>
</evidence>
<evidence type="ECO:0008006" key="5">
    <source>
        <dbReference type="Google" id="ProtNLM"/>
    </source>
</evidence>
<reference evidence="3" key="2">
    <citation type="journal article" date="2021" name="PeerJ">
        <title>Extensive microbial diversity within the chicken gut microbiome revealed by metagenomics and culture.</title>
        <authorList>
            <person name="Gilroy R."/>
            <person name="Ravi A."/>
            <person name="Getino M."/>
            <person name="Pursley I."/>
            <person name="Horton D.L."/>
            <person name="Alikhan N.F."/>
            <person name="Baker D."/>
            <person name="Gharbi K."/>
            <person name="Hall N."/>
            <person name="Watson M."/>
            <person name="Adriaenssens E.M."/>
            <person name="Foster-Nyarko E."/>
            <person name="Jarju S."/>
            <person name="Secka A."/>
            <person name="Antonio M."/>
            <person name="Oren A."/>
            <person name="Chaudhuri R.R."/>
            <person name="La Ragione R."/>
            <person name="Hildebrand F."/>
            <person name="Pallen M.J."/>
        </authorList>
    </citation>
    <scope>NUCLEOTIDE SEQUENCE</scope>
    <source>
        <strain evidence="3">USAMLcec3-3695</strain>
    </source>
</reference>
<name>A0A9D1M9T4_9FIRM</name>
<feature type="transmembrane region" description="Helical" evidence="2">
    <location>
        <begin position="21"/>
        <end position="42"/>
    </location>
</feature>
<dbReference type="Proteomes" id="UP000824109">
    <property type="component" value="Unassembled WGS sequence"/>
</dbReference>
<proteinExistence type="predicted"/>
<protein>
    <recommendedName>
        <fullName evidence="5">Septum formation initiator</fullName>
    </recommendedName>
</protein>
<feature type="coiled-coil region" evidence="1">
    <location>
        <begin position="51"/>
        <end position="85"/>
    </location>
</feature>
<comment type="caution">
    <text evidence="3">The sequence shown here is derived from an EMBL/GenBank/DDBJ whole genome shotgun (WGS) entry which is preliminary data.</text>
</comment>
<gene>
    <name evidence="3" type="ORF">IAA61_01415</name>
</gene>